<comment type="catalytic activity">
    <reaction evidence="11">
        <text>a hydroperoxide + [thioredoxin]-dithiol = an alcohol + [thioredoxin]-disulfide + H2O</text>
        <dbReference type="Rhea" id="RHEA:62620"/>
        <dbReference type="Rhea" id="RHEA-COMP:10698"/>
        <dbReference type="Rhea" id="RHEA-COMP:10700"/>
        <dbReference type="ChEBI" id="CHEBI:15377"/>
        <dbReference type="ChEBI" id="CHEBI:29950"/>
        <dbReference type="ChEBI" id="CHEBI:30879"/>
        <dbReference type="ChEBI" id="CHEBI:35924"/>
        <dbReference type="ChEBI" id="CHEBI:50058"/>
        <dbReference type="EC" id="1.11.1.24"/>
    </reaction>
</comment>
<dbReference type="EC" id="1.11.1.24" evidence="3"/>
<dbReference type="InterPro" id="IPR000866">
    <property type="entry name" value="AhpC/TSA"/>
</dbReference>
<sequence>MLTLGQKAPAFTLPDQKGKKHKLADYKGQWVLLYFYPKDNTPGCTKEACTFRDKYSSFKKIKAVVLGVSADSVDSHGKFAGKFKLPFPILSDEKRTVIEKYGAWQLKINFGKKYYGIKRMSVLVDPKGNVAKIYKVVKPAEHAAQVLRDLDKLAS</sequence>
<name>A0A2H0V4E9_9BACT</name>
<feature type="domain" description="Thioredoxin" evidence="13">
    <location>
        <begin position="2"/>
        <end position="155"/>
    </location>
</feature>
<evidence type="ECO:0000256" key="6">
    <source>
        <dbReference type="ARBA" id="ARBA00023002"/>
    </source>
</evidence>
<organism evidence="14 15">
    <name type="scientific">Candidatus Falkowbacteria bacterium CG10_big_fil_rev_8_21_14_0_10_39_11</name>
    <dbReference type="NCBI Taxonomy" id="1974565"/>
    <lineage>
        <taxon>Bacteria</taxon>
        <taxon>Candidatus Falkowiibacteriota</taxon>
    </lineage>
</organism>
<reference evidence="15" key="1">
    <citation type="submission" date="2017-09" db="EMBL/GenBank/DDBJ databases">
        <title>Depth-based differentiation of microbial function through sediment-hosted aquifers and enrichment of novel symbionts in the deep terrestrial subsurface.</title>
        <authorList>
            <person name="Probst A.J."/>
            <person name="Ladd B."/>
            <person name="Jarett J.K."/>
            <person name="Geller-Mcgrath D.E."/>
            <person name="Sieber C.M.K."/>
            <person name="Emerson J.B."/>
            <person name="Anantharaman K."/>
            <person name="Thomas B.C."/>
            <person name="Malmstrom R."/>
            <person name="Stieglmeier M."/>
            <person name="Klingl A."/>
            <person name="Woyke T."/>
            <person name="Ryan C.M."/>
            <person name="Banfield J.F."/>
        </authorList>
    </citation>
    <scope>NUCLEOTIDE SEQUENCE [LARGE SCALE GENOMIC DNA]</scope>
</reference>
<dbReference type="FunFam" id="3.40.30.10:FF:000007">
    <property type="entry name" value="Thioredoxin-dependent thiol peroxidase"/>
    <property type="match status" value="1"/>
</dbReference>
<evidence type="ECO:0000256" key="5">
    <source>
        <dbReference type="ARBA" id="ARBA00022862"/>
    </source>
</evidence>
<evidence type="ECO:0000259" key="13">
    <source>
        <dbReference type="PROSITE" id="PS51352"/>
    </source>
</evidence>
<keyword evidence="7" id="KW-1015">Disulfide bond</keyword>
<comment type="subunit">
    <text evidence="2">Monomer.</text>
</comment>
<comment type="similarity">
    <text evidence="10">Belongs to the peroxiredoxin family. BCP/PrxQ subfamily.</text>
</comment>
<dbReference type="CDD" id="cd03017">
    <property type="entry name" value="PRX_BCP"/>
    <property type="match status" value="1"/>
</dbReference>
<comment type="caution">
    <text evidence="14">The sequence shown here is derived from an EMBL/GenBank/DDBJ whole genome shotgun (WGS) entry which is preliminary data.</text>
</comment>
<dbReference type="PANTHER" id="PTHR42801:SF4">
    <property type="entry name" value="AHPC_TSA FAMILY PROTEIN"/>
    <property type="match status" value="1"/>
</dbReference>
<evidence type="ECO:0000256" key="8">
    <source>
        <dbReference type="ARBA" id="ARBA00023284"/>
    </source>
</evidence>
<dbReference type="InterPro" id="IPR013766">
    <property type="entry name" value="Thioredoxin_domain"/>
</dbReference>
<keyword evidence="5" id="KW-0049">Antioxidant</keyword>
<accession>A0A2H0V4E9</accession>
<gene>
    <name evidence="14" type="ORF">COT97_03935</name>
</gene>
<evidence type="ECO:0000313" key="14">
    <source>
        <dbReference type="EMBL" id="PIR93951.1"/>
    </source>
</evidence>
<dbReference type="Gene3D" id="3.40.30.10">
    <property type="entry name" value="Glutaredoxin"/>
    <property type="match status" value="1"/>
</dbReference>
<dbReference type="InterPro" id="IPR036249">
    <property type="entry name" value="Thioredoxin-like_sf"/>
</dbReference>
<keyword evidence="8" id="KW-0676">Redox-active center</keyword>
<comment type="function">
    <text evidence="1">Thiol-specific peroxidase that catalyzes the reduction of hydrogen peroxide and organic hydroperoxides to water and alcohols, respectively. Plays a role in cell protection against oxidative stress by detoxifying peroxides and as sensor of hydrogen peroxide-mediated signaling events.</text>
</comment>
<dbReference type="Proteomes" id="UP000229901">
    <property type="component" value="Unassembled WGS sequence"/>
</dbReference>
<evidence type="ECO:0000256" key="1">
    <source>
        <dbReference type="ARBA" id="ARBA00003330"/>
    </source>
</evidence>
<evidence type="ECO:0000256" key="4">
    <source>
        <dbReference type="ARBA" id="ARBA00022559"/>
    </source>
</evidence>
<evidence type="ECO:0000256" key="12">
    <source>
        <dbReference type="PIRSR" id="PIRSR000239-1"/>
    </source>
</evidence>
<dbReference type="PANTHER" id="PTHR42801">
    <property type="entry name" value="THIOREDOXIN-DEPENDENT PEROXIDE REDUCTASE"/>
    <property type="match status" value="1"/>
</dbReference>
<dbReference type="GO" id="GO:0034599">
    <property type="term" value="P:cellular response to oxidative stress"/>
    <property type="evidence" value="ECO:0007669"/>
    <property type="project" value="TreeGrafter"/>
</dbReference>
<dbReference type="AlphaFoldDB" id="A0A2H0V4E9"/>
<keyword evidence="6" id="KW-0560">Oxidoreductase</keyword>
<feature type="active site" description="Cysteine sulfenic acid (-SOH) intermediate; for peroxidase activity" evidence="12">
    <location>
        <position position="44"/>
    </location>
</feature>
<dbReference type="InterPro" id="IPR024706">
    <property type="entry name" value="Peroxiredoxin_AhpC-typ"/>
</dbReference>
<evidence type="ECO:0000313" key="15">
    <source>
        <dbReference type="Proteomes" id="UP000229901"/>
    </source>
</evidence>
<proteinExistence type="inferred from homology"/>
<dbReference type="PIRSF" id="PIRSF000239">
    <property type="entry name" value="AHPC"/>
    <property type="match status" value="1"/>
</dbReference>
<dbReference type="NCBIfam" id="NF006960">
    <property type="entry name" value="PRK09437.1"/>
    <property type="match status" value="1"/>
</dbReference>
<dbReference type="GO" id="GO:0008379">
    <property type="term" value="F:thioredoxin peroxidase activity"/>
    <property type="evidence" value="ECO:0007669"/>
    <property type="project" value="TreeGrafter"/>
</dbReference>
<dbReference type="GO" id="GO:0005737">
    <property type="term" value="C:cytoplasm"/>
    <property type="evidence" value="ECO:0007669"/>
    <property type="project" value="TreeGrafter"/>
</dbReference>
<evidence type="ECO:0000256" key="10">
    <source>
        <dbReference type="ARBA" id="ARBA00038489"/>
    </source>
</evidence>
<dbReference type="EMBL" id="PFAP01000028">
    <property type="protein sequence ID" value="PIR93951.1"/>
    <property type="molecule type" value="Genomic_DNA"/>
</dbReference>
<evidence type="ECO:0000256" key="3">
    <source>
        <dbReference type="ARBA" id="ARBA00013017"/>
    </source>
</evidence>
<dbReference type="GO" id="GO:0045454">
    <property type="term" value="P:cell redox homeostasis"/>
    <property type="evidence" value="ECO:0007669"/>
    <property type="project" value="TreeGrafter"/>
</dbReference>
<dbReference type="Pfam" id="PF00578">
    <property type="entry name" value="AhpC-TSA"/>
    <property type="match status" value="1"/>
</dbReference>
<dbReference type="SUPFAM" id="SSF52833">
    <property type="entry name" value="Thioredoxin-like"/>
    <property type="match status" value="1"/>
</dbReference>
<evidence type="ECO:0000256" key="11">
    <source>
        <dbReference type="ARBA" id="ARBA00049091"/>
    </source>
</evidence>
<protein>
    <recommendedName>
        <fullName evidence="3">thioredoxin-dependent peroxiredoxin</fullName>
        <ecNumber evidence="3">1.11.1.24</ecNumber>
    </recommendedName>
    <alternativeName>
        <fullName evidence="9">Thioredoxin peroxidase</fullName>
    </alternativeName>
</protein>
<evidence type="ECO:0000256" key="7">
    <source>
        <dbReference type="ARBA" id="ARBA00023157"/>
    </source>
</evidence>
<dbReference type="InterPro" id="IPR050924">
    <property type="entry name" value="Peroxiredoxin_BCP/PrxQ"/>
</dbReference>
<evidence type="ECO:0000256" key="2">
    <source>
        <dbReference type="ARBA" id="ARBA00011245"/>
    </source>
</evidence>
<evidence type="ECO:0000256" key="9">
    <source>
        <dbReference type="ARBA" id="ARBA00032824"/>
    </source>
</evidence>
<dbReference type="PROSITE" id="PS51352">
    <property type="entry name" value="THIOREDOXIN_2"/>
    <property type="match status" value="1"/>
</dbReference>
<keyword evidence="4 14" id="KW-0575">Peroxidase</keyword>